<proteinExistence type="predicted"/>
<gene>
    <name evidence="1" type="primary">ORF213418</name>
</gene>
<accession>A0A0B7BUT9</accession>
<sequence length="70" mass="8347">STSGLITKNKYMFPEEYSESRNCNLKEIYGNLQCPNELPGEELTIEGQKYMFNFLPRDKHQKLQIYWLLN</sequence>
<organism evidence="1">
    <name type="scientific">Arion vulgaris</name>
    <dbReference type="NCBI Taxonomy" id="1028688"/>
    <lineage>
        <taxon>Eukaryota</taxon>
        <taxon>Metazoa</taxon>
        <taxon>Spiralia</taxon>
        <taxon>Lophotrochozoa</taxon>
        <taxon>Mollusca</taxon>
        <taxon>Gastropoda</taxon>
        <taxon>Heterobranchia</taxon>
        <taxon>Euthyneura</taxon>
        <taxon>Panpulmonata</taxon>
        <taxon>Eupulmonata</taxon>
        <taxon>Stylommatophora</taxon>
        <taxon>Helicina</taxon>
        <taxon>Arionoidea</taxon>
        <taxon>Arionidae</taxon>
        <taxon>Arion</taxon>
    </lineage>
</organism>
<evidence type="ECO:0000313" key="1">
    <source>
        <dbReference type="EMBL" id="CEK96778.1"/>
    </source>
</evidence>
<reference evidence="1" key="1">
    <citation type="submission" date="2014-12" db="EMBL/GenBank/DDBJ databases">
        <title>Insight into the proteome of Arion vulgaris.</title>
        <authorList>
            <person name="Aradska J."/>
            <person name="Bulat T."/>
            <person name="Smidak R."/>
            <person name="Sarate P."/>
            <person name="Gangsoo J."/>
            <person name="Sialana F."/>
            <person name="Bilban M."/>
            <person name="Lubec G."/>
        </authorList>
    </citation>
    <scope>NUCLEOTIDE SEQUENCE</scope>
    <source>
        <tissue evidence="1">Skin</tissue>
    </source>
</reference>
<dbReference type="EMBL" id="HACG01049913">
    <property type="protein sequence ID" value="CEK96778.1"/>
    <property type="molecule type" value="Transcribed_RNA"/>
</dbReference>
<protein>
    <submittedName>
        <fullName evidence="1">Uncharacterized protein</fullName>
    </submittedName>
</protein>
<feature type="non-terminal residue" evidence="1">
    <location>
        <position position="1"/>
    </location>
</feature>
<dbReference type="AlphaFoldDB" id="A0A0B7BUT9"/>
<name>A0A0B7BUT9_9EUPU</name>